<accession>A0ACC1DHB2</accession>
<reference evidence="1 2" key="1">
    <citation type="journal article" date="2021" name="Front. Genet.">
        <title>Chromosome-Level Genome Assembly Reveals Significant Gene Expansion in the Toll and IMD Signaling Pathways of Dendrolimus kikuchii.</title>
        <authorList>
            <person name="Zhou J."/>
            <person name="Wu P."/>
            <person name="Xiong Z."/>
            <person name="Liu N."/>
            <person name="Zhao N."/>
            <person name="Ji M."/>
            <person name="Qiu Y."/>
            <person name="Yang B."/>
        </authorList>
    </citation>
    <scope>NUCLEOTIDE SEQUENCE [LARGE SCALE GENOMIC DNA]</scope>
    <source>
        <strain evidence="1">Ann1</strain>
    </source>
</reference>
<proteinExistence type="predicted"/>
<gene>
    <name evidence="1" type="ORF">K1T71_001314</name>
</gene>
<dbReference type="Proteomes" id="UP000824533">
    <property type="component" value="Linkage Group LG02"/>
</dbReference>
<sequence length="589" mass="65092">MKPKSDFSDPQPELQELLQKPNSLAFIREKSKHVTIIPNQTANREKSRPVDSLEEEGPDVVSAIIGKYGRWQLLMTFLLSLFSLPCTFHIYLPTFTAKATKFWCRRPDNLSSLPLEDWIKYSQPVDGCSVRTLSSAVTVESILNQTAPLLNSFQKCQEWDYDRSEVGNTIISEWNLVCDRASLTSLAEVVFLVGVGVGGVIGGWISDRFGRKRILMGMIVAQSSLAILSLLVRSYVQYVLVRLVMGFVSVSVVYAAFVLSVELVGGKWVTIAGVCNFFPLPLAYLIVSLLSLAMPNWRELQLTLSIPGCFLLALWFVLPESPRWLLSMGKTQEAKIILQKAAKFNKREMPADLDKLLMLHKTESQNEGPSVLLLLKGALRKRTICLFIAWFAMTIAYYGLLLNIGNFNLGNLHVTSIILAVVEIPAIAISIPILLKAGRRIPIFISMIVCGAACIGSELFSLAFEEEWFVIACLMVGKFAIGSTNMMLPIFTVELYPTKVRNLGVGASQISAGLALICIPYLWRLTILNEHLPMVTIAALAAVGGGIVLLLPDTSRPKETQPTTDSKLPNFDSNSPCNGTFTVTDERGH</sequence>
<comment type="caution">
    <text evidence="1">The sequence shown here is derived from an EMBL/GenBank/DDBJ whole genome shotgun (WGS) entry which is preliminary data.</text>
</comment>
<name>A0ACC1DHB2_9NEOP</name>
<evidence type="ECO:0000313" key="1">
    <source>
        <dbReference type="EMBL" id="KAJ0183338.1"/>
    </source>
</evidence>
<evidence type="ECO:0000313" key="2">
    <source>
        <dbReference type="Proteomes" id="UP000824533"/>
    </source>
</evidence>
<keyword evidence="2" id="KW-1185">Reference proteome</keyword>
<dbReference type="EMBL" id="CM034388">
    <property type="protein sequence ID" value="KAJ0183338.1"/>
    <property type="molecule type" value="Genomic_DNA"/>
</dbReference>
<protein>
    <submittedName>
        <fullName evidence="1">Uncharacterized protein</fullName>
    </submittedName>
</protein>
<organism evidence="1 2">
    <name type="scientific">Dendrolimus kikuchii</name>
    <dbReference type="NCBI Taxonomy" id="765133"/>
    <lineage>
        <taxon>Eukaryota</taxon>
        <taxon>Metazoa</taxon>
        <taxon>Ecdysozoa</taxon>
        <taxon>Arthropoda</taxon>
        <taxon>Hexapoda</taxon>
        <taxon>Insecta</taxon>
        <taxon>Pterygota</taxon>
        <taxon>Neoptera</taxon>
        <taxon>Endopterygota</taxon>
        <taxon>Lepidoptera</taxon>
        <taxon>Glossata</taxon>
        <taxon>Ditrysia</taxon>
        <taxon>Bombycoidea</taxon>
        <taxon>Lasiocampidae</taxon>
        <taxon>Dendrolimus</taxon>
    </lineage>
</organism>